<protein>
    <submittedName>
        <fullName evidence="9">Uncharacterized protein</fullName>
    </submittedName>
</protein>
<evidence type="ECO:0000259" key="7">
    <source>
        <dbReference type="Pfam" id="PF09287"/>
    </source>
</evidence>
<dbReference type="GO" id="GO:0042770">
    <property type="term" value="P:signal transduction in response to DNA damage"/>
    <property type="evidence" value="ECO:0007669"/>
    <property type="project" value="EnsemblMetazoa"/>
</dbReference>
<keyword evidence="4" id="KW-0539">Nucleus</keyword>
<gene>
    <name evidence="9" type="ORF">GCK72_000993</name>
</gene>
<dbReference type="EMBL" id="WUAV01000001">
    <property type="protein sequence ID" value="KAF1769179.1"/>
    <property type="molecule type" value="Genomic_DNA"/>
</dbReference>
<evidence type="ECO:0000313" key="10">
    <source>
        <dbReference type="Proteomes" id="UP000483820"/>
    </source>
</evidence>
<dbReference type="GO" id="GO:0008270">
    <property type="term" value="F:zinc ion binding"/>
    <property type="evidence" value="ECO:0007669"/>
    <property type="project" value="EnsemblMetazoa"/>
</dbReference>
<evidence type="ECO:0000256" key="3">
    <source>
        <dbReference type="ARBA" id="ARBA00023163"/>
    </source>
</evidence>
<dbReference type="Pfam" id="PF21907">
    <property type="entry name" value="SAM_CEP-1_C"/>
    <property type="match status" value="1"/>
</dbReference>
<dbReference type="GO" id="GO:0045132">
    <property type="term" value="P:meiotic chromosome segregation"/>
    <property type="evidence" value="ECO:0007669"/>
    <property type="project" value="EnsemblMetazoa"/>
</dbReference>
<dbReference type="CTD" id="9801692"/>
<dbReference type="Gene3D" id="1.10.150.830">
    <property type="match status" value="1"/>
</dbReference>
<evidence type="ECO:0000256" key="1">
    <source>
        <dbReference type="ARBA" id="ARBA00004123"/>
    </source>
</evidence>
<dbReference type="GO" id="GO:0042594">
    <property type="term" value="P:response to starvation"/>
    <property type="evidence" value="ECO:0007669"/>
    <property type="project" value="EnsemblMetazoa"/>
</dbReference>
<dbReference type="GeneID" id="9801692"/>
<dbReference type="Gene3D" id="2.60.40.720">
    <property type="match status" value="1"/>
</dbReference>
<dbReference type="GO" id="GO:0006979">
    <property type="term" value="P:response to oxidative stress"/>
    <property type="evidence" value="ECO:0007669"/>
    <property type="project" value="EnsemblMetazoa"/>
</dbReference>
<dbReference type="KEGG" id="crq:GCK72_000993"/>
<dbReference type="InterPro" id="IPR008967">
    <property type="entry name" value="p53-like_TF_DNA-bd_sf"/>
</dbReference>
<dbReference type="GO" id="GO:0001666">
    <property type="term" value="P:response to hypoxia"/>
    <property type="evidence" value="ECO:0007669"/>
    <property type="project" value="EnsemblMetazoa"/>
</dbReference>
<proteinExistence type="predicted"/>
<dbReference type="GO" id="GO:0043565">
    <property type="term" value="F:sequence-specific DNA binding"/>
    <property type="evidence" value="ECO:0007669"/>
    <property type="project" value="EnsemblMetazoa"/>
</dbReference>
<comment type="caution">
    <text evidence="9">The sequence shown here is derived from an EMBL/GenBank/DDBJ whole genome shotgun (WGS) entry which is preliminary data.</text>
</comment>
<dbReference type="GO" id="GO:0003700">
    <property type="term" value="F:DNA-binding transcription factor activity"/>
    <property type="evidence" value="ECO:0007669"/>
    <property type="project" value="EnsemblMetazoa"/>
</dbReference>
<dbReference type="InterPro" id="IPR012346">
    <property type="entry name" value="p53/RUNT-type_TF_DNA-bd_sf"/>
</dbReference>
<feature type="coiled-coil region" evidence="5">
    <location>
        <begin position="167"/>
        <end position="195"/>
    </location>
</feature>
<keyword evidence="3" id="KW-0804">Transcription</keyword>
<dbReference type="GO" id="GO:0045944">
    <property type="term" value="P:positive regulation of transcription by RNA polymerase II"/>
    <property type="evidence" value="ECO:0007669"/>
    <property type="project" value="EnsemblMetazoa"/>
</dbReference>
<dbReference type="GO" id="GO:0005730">
    <property type="term" value="C:nucleolus"/>
    <property type="evidence" value="ECO:0007669"/>
    <property type="project" value="EnsemblMetazoa"/>
</dbReference>
<evidence type="ECO:0000256" key="6">
    <source>
        <dbReference type="SAM" id="MobiDB-lite"/>
    </source>
</evidence>
<feature type="compositionally biased region" description="Polar residues" evidence="6">
    <location>
        <begin position="1"/>
        <end position="10"/>
    </location>
</feature>
<dbReference type="Pfam" id="PF09287">
    <property type="entry name" value="CEP1-DNA_bind"/>
    <property type="match status" value="1"/>
</dbReference>
<keyword evidence="2" id="KW-0805">Transcription regulation</keyword>
<dbReference type="AlphaFoldDB" id="A0A6A5HND9"/>
<evidence type="ECO:0000259" key="8">
    <source>
        <dbReference type="Pfam" id="PF21907"/>
    </source>
</evidence>
<evidence type="ECO:0000313" key="9">
    <source>
        <dbReference type="EMBL" id="KAF1769179.1"/>
    </source>
</evidence>
<evidence type="ECO:0000256" key="5">
    <source>
        <dbReference type="SAM" id="Coils"/>
    </source>
</evidence>
<organism evidence="9 10">
    <name type="scientific">Caenorhabditis remanei</name>
    <name type="common">Caenorhabditis vulgaris</name>
    <dbReference type="NCBI Taxonomy" id="31234"/>
    <lineage>
        <taxon>Eukaryota</taxon>
        <taxon>Metazoa</taxon>
        <taxon>Ecdysozoa</taxon>
        <taxon>Nematoda</taxon>
        <taxon>Chromadorea</taxon>
        <taxon>Rhabditida</taxon>
        <taxon>Rhabditina</taxon>
        <taxon>Rhabditomorpha</taxon>
        <taxon>Rhabditoidea</taxon>
        <taxon>Rhabditidae</taxon>
        <taxon>Peloderinae</taxon>
        <taxon>Caenorhabditis</taxon>
    </lineage>
</organism>
<reference evidence="9 10" key="1">
    <citation type="submission" date="2019-12" db="EMBL/GenBank/DDBJ databases">
        <title>Chromosome-level assembly of the Caenorhabditis remanei genome.</title>
        <authorList>
            <person name="Teterina A.A."/>
            <person name="Willis J.H."/>
            <person name="Phillips P.C."/>
        </authorList>
    </citation>
    <scope>NUCLEOTIDE SEQUENCE [LARGE SCALE GENOMIC DNA]</scope>
    <source>
        <strain evidence="9 10">PX506</strain>
        <tissue evidence="9">Whole organism</tissue>
    </source>
</reference>
<comment type="subcellular location">
    <subcellularLocation>
        <location evidence="1">Nucleus</location>
    </subcellularLocation>
</comment>
<dbReference type="GO" id="GO:0042771">
    <property type="term" value="P:intrinsic apoptotic signaling pathway in response to DNA damage by p53 class mediator"/>
    <property type="evidence" value="ECO:0007669"/>
    <property type="project" value="EnsemblMetazoa"/>
</dbReference>
<evidence type="ECO:0000256" key="4">
    <source>
        <dbReference type="ARBA" id="ARBA00023242"/>
    </source>
</evidence>
<feature type="region of interest" description="Disordered" evidence="6">
    <location>
        <begin position="1"/>
        <end position="32"/>
    </location>
</feature>
<dbReference type="RefSeq" id="XP_003111168.2">
    <property type="nucleotide sequence ID" value="XM_003111120.2"/>
</dbReference>
<feature type="compositionally biased region" description="Polar residues" evidence="6">
    <location>
        <begin position="19"/>
        <end position="32"/>
    </location>
</feature>
<keyword evidence="5" id="KW-0175">Coiled coil</keyword>
<dbReference type="GO" id="GO:0008340">
    <property type="term" value="P:determination of adult lifespan"/>
    <property type="evidence" value="ECO:0007669"/>
    <property type="project" value="EnsemblMetazoa"/>
</dbReference>
<dbReference type="SUPFAM" id="SSF49417">
    <property type="entry name" value="p53-like transcription factors"/>
    <property type="match status" value="1"/>
</dbReference>
<evidence type="ECO:0000256" key="2">
    <source>
        <dbReference type="ARBA" id="ARBA00023015"/>
    </source>
</evidence>
<feature type="domain" description="Transcription factor CEP-1 DNA-binding" evidence="7">
    <location>
        <begin position="220"/>
        <end position="410"/>
    </location>
</feature>
<feature type="domain" description="CEP-1 C-terminal SAM" evidence="8">
    <location>
        <begin position="534"/>
        <end position="632"/>
    </location>
</feature>
<dbReference type="GO" id="GO:0017053">
    <property type="term" value="C:transcription repressor complex"/>
    <property type="evidence" value="ECO:0007669"/>
    <property type="project" value="EnsemblMetazoa"/>
</dbReference>
<accession>A0A6A5HND9</accession>
<dbReference type="GO" id="GO:0005654">
    <property type="term" value="C:nucleoplasm"/>
    <property type="evidence" value="ECO:0007669"/>
    <property type="project" value="EnsemblMetazoa"/>
</dbReference>
<dbReference type="InterPro" id="IPR015367">
    <property type="entry name" value="Trans_fact_CEP1_DNA-bd"/>
</dbReference>
<dbReference type="Proteomes" id="UP000483820">
    <property type="component" value="Chromosome I"/>
</dbReference>
<sequence length="645" mass="74334">MNSSDSQLTAELNKGRMLDSQNSEQNKTQDMSQATIQRLINEVEVDVSVSPVMSQNTEDLLREKREGDPEFNDVYTEYMSKPPENDSFGNCFPSAIEPKQTKRRTPRIQDDLPSPDLNCSFAIAYPKSELLDTSIVSNTTISQIQTGSQNIEYLRERTPEEQALRNEKKIAEEFVKEEEMNARLEEEARNRMAENMTQRVIPMDDVDDEENLETVQTYGMEMDVMTERSSKVSNLAYLVTNAGEKHLWSKMQCNVPIELRWSIPSCVAQKKLWLKIRLVNYDNSTDLQIAIRNPKAGVAKCRKHIEEETRTPPGAFFYIANSGHRWQPHLNGSNGGYTLSTIINPGTFSIAFDLIFMCQKMCMGIEDKRKSACLAAFLEDEQKNEIHHAVIDQVYVVGYPRRDCNNFREKLPGFTFTESPSISKSIIKRPHFLPSTSLHQASPISPQDMLNLNNNYQMFPSTSNSRKRGASENVFSRLHVQQTSTKPNSYAMRLHGCEPRNEQMEMDVIDVTPTAKRSRLIFHQHQDLRLYGKEYEKVVEFLAKEAEEAANKQPPHRYPINSIQPSDEIEKFIASVGLGNDRDRFRQADIHTMSDLTKCFEERSEIFEWIGIDCAKLEKYYDVFLNYYRIQKRNKMRASSTRHQS</sequence>
<name>A0A6A5HND9_CAERE</name>
<dbReference type="InterPro" id="IPR054106">
    <property type="entry name" value="CEP-1_C"/>
</dbReference>
<dbReference type="GO" id="GO:0042803">
    <property type="term" value="F:protein homodimerization activity"/>
    <property type="evidence" value="ECO:0007669"/>
    <property type="project" value="EnsemblMetazoa"/>
</dbReference>